<dbReference type="Gene3D" id="4.10.1080.10">
    <property type="entry name" value="TSP type-3 repeat"/>
    <property type="match status" value="1"/>
</dbReference>
<dbReference type="AlphaFoldDB" id="A0A8I2H6E9"/>
<dbReference type="EMBL" id="CP137579">
    <property type="protein sequence ID" value="WOX30730.1"/>
    <property type="molecule type" value="Genomic_DNA"/>
</dbReference>
<organism evidence="3 5">
    <name type="scientific">Pseudoalteromonas maricaloris</name>
    <dbReference type="NCBI Taxonomy" id="184924"/>
    <lineage>
        <taxon>Bacteria</taxon>
        <taxon>Pseudomonadati</taxon>
        <taxon>Pseudomonadota</taxon>
        <taxon>Gammaproteobacteria</taxon>
        <taxon>Alteromonadales</taxon>
        <taxon>Pseudoalteromonadaceae</taxon>
        <taxon>Pseudoalteromonas</taxon>
    </lineage>
</organism>
<feature type="compositionally biased region" description="Basic and acidic residues" evidence="1">
    <location>
        <begin position="246"/>
        <end position="263"/>
    </location>
</feature>
<keyword evidence="2" id="KW-0732">Signal</keyword>
<dbReference type="EMBL" id="WEIA01000003">
    <property type="protein sequence ID" value="NLR21031.1"/>
    <property type="molecule type" value="Genomic_DNA"/>
</dbReference>
<gene>
    <name evidence="3" type="ORF">F9Y85_06820</name>
    <name evidence="4" type="ORF">R5H13_22900</name>
</gene>
<feature type="signal peptide" evidence="2">
    <location>
        <begin position="1"/>
        <end position="19"/>
    </location>
</feature>
<reference evidence="4 6" key="2">
    <citation type="submission" date="2023-10" db="EMBL/GenBank/DDBJ databases">
        <title>To unveil natural product biosynthetic capacity in Pseudoalteromonas.</title>
        <authorList>
            <person name="Wang J."/>
        </authorList>
    </citation>
    <scope>NUCLEOTIDE SEQUENCE [LARGE SCALE GENOMIC DNA]</scope>
    <source>
        <strain evidence="4 6">DSM 15914</strain>
    </source>
</reference>
<keyword evidence="6" id="KW-1185">Reference proteome</keyword>
<evidence type="ECO:0000313" key="3">
    <source>
        <dbReference type="EMBL" id="NLR21031.1"/>
    </source>
</evidence>
<dbReference type="Proteomes" id="UP000646877">
    <property type="component" value="Unassembled WGS sequence"/>
</dbReference>
<feature type="compositionally biased region" description="Acidic residues" evidence="1">
    <location>
        <begin position="38"/>
        <end position="48"/>
    </location>
</feature>
<dbReference type="GO" id="GO:0005509">
    <property type="term" value="F:calcium ion binding"/>
    <property type="evidence" value="ECO:0007669"/>
    <property type="project" value="InterPro"/>
</dbReference>
<evidence type="ECO:0000256" key="2">
    <source>
        <dbReference type="SAM" id="SignalP"/>
    </source>
</evidence>
<feature type="region of interest" description="Disordered" evidence="1">
    <location>
        <begin position="27"/>
        <end position="48"/>
    </location>
</feature>
<evidence type="ECO:0000256" key="1">
    <source>
        <dbReference type="SAM" id="MobiDB-lite"/>
    </source>
</evidence>
<proteinExistence type="predicted"/>
<feature type="region of interest" description="Disordered" evidence="1">
    <location>
        <begin position="245"/>
        <end position="268"/>
    </location>
</feature>
<feature type="chain" id="PRO_5044460585" evidence="2">
    <location>
        <begin position="20"/>
        <end position="504"/>
    </location>
</feature>
<accession>A0A8I2H6E9</accession>
<dbReference type="SUPFAM" id="SSF103647">
    <property type="entry name" value="TSP type-3 repeat"/>
    <property type="match status" value="2"/>
</dbReference>
<sequence length="504" mass="55958">MISRCILLALALASTIVFATPHNGSLDPTKGTWQNKDEDGDGVLDEQDEFPFDGQRARYPEIVEIEPNDNPSNAVKVAHQLPFKVKGVISNAGDNGDLYQFSAKKGDYISARIIYSSDNFKPKVYFSEQGGLVINSSQIHTHSALKMAHILTKIPHDGKFNLSVIDDLSGGAPDYSYEIYVFKDNDTDGIDDHAEYAIGVEPTRIDTDRDSVHDFYEYYVKQGTTLDEDNNGVINLLDLDSDGDGISDKHEGSGNADQDDKLNFLDLDSDNDGIADADEKLNTKGWPEDSDKDGVEDFIDLDNDGDKVLDIYDAEPYERVRGFKLSDSPSVQISSQAGYYNGYSLPRIYRIGDSVVFSGDDFAGLENPKVVIYNGEEIYNITPTSHTNSALIFELNLPFRKYKAFIYTRNKRSNEVRLSPYKAGSPLIFGYASIKVQEGEQYELKGVGFDDKTRITMGNKTLVPSTHTPSSLTFTIPTGITKGILQLTNNVGTSNKVRYRLQAR</sequence>
<dbReference type="RefSeq" id="WP_039496417.1">
    <property type="nucleotide sequence ID" value="NZ_CBCSDF010000004.1"/>
</dbReference>
<dbReference type="Proteomes" id="UP001304419">
    <property type="component" value="Chromosome 2"/>
</dbReference>
<reference evidence="3" key="1">
    <citation type="submission" date="2019-10" db="EMBL/GenBank/DDBJ databases">
        <authorList>
            <person name="Paulsen S."/>
        </authorList>
    </citation>
    <scope>NUCLEOTIDE SEQUENCE</scope>
    <source>
        <strain evidence="3">LMG 19692</strain>
    </source>
</reference>
<name>A0A8I2H6E9_9GAMM</name>
<protein>
    <submittedName>
        <fullName evidence="3">Cell surface receptor IPT/TIG domain-containing protein</fullName>
    </submittedName>
</protein>
<evidence type="ECO:0000313" key="5">
    <source>
        <dbReference type="Proteomes" id="UP000646877"/>
    </source>
</evidence>
<dbReference type="InterPro" id="IPR028974">
    <property type="entry name" value="TSP_type-3_rpt"/>
</dbReference>
<keyword evidence="3" id="KW-0675">Receptor</keyword>
<evidence type="ECO:0000313" key="4">
    <source>
        <dbReference type="EMBL" id="WOX30730.1"/>
    </source>
</evidence>
<evidence type="ECO:0000313" key="6">
    <source>
        <dbReference type="Proteomes" id="UP001304419"/>
    </source>
</evidence>